<sequence length="562" mass="62267">MRPRLPALVLGFGLGLLGGCATPAKPPPPPPTEEQKLAEEVARSSAEAQTLLQAQDLLVWSYWAEGARADMASTYAGREGLFSLDAIRKIERLRQLGTEPREIRALTALQSHFAGEYLSQQLAEVNDALANLEASLTFQVDGHEVRWHELERLLANERSAPKRKALYTAATPALERLTPLIRKREERTEALVRELGYASYEAFGGELRQADLGRLGLLAEEVLQATEAPYKVVMERLSQRELGLPYSGLTRADLPRLFRGRDVEGMFLKGEGLVRAHGTLAGMDIDLGEMKNVTIDARSDVKRKNPRPLTLGIRVPEDVRLSVKPMGGALEQVRLLHEFGHALHYAFTKEPRFELAKLGNPTVTETYAALFEDLMDDPVWLEEHAGLKDKERSEYLAAASAHKLFLIRRAAGRLLYELALHRQRGTDARALYKAMIERVDELPATDDDVARYLVDQEDFFQSADNFRAWFLGGQLQGQLKARFGPAWWHNSEAGAFLKGLWAQGNAISARELAQALGDDGIVPDVLLLRLGTTLDVPIKLGGHDEPPPANPTPATPPEPSTP</sequence>
<accession>A0A250I9G8</accession>
<dbReference type="Proteomes" id="UP000217289">
    <property type="component" value="Chromosome"/>
</dbReference>
<dbReference type="KEGG" id="mbd:MEBOL_001247"/>
<evidence type="ECO:0000313" key="2">
    <source>
        <dbReference type="EMBL" id="ATB27802.1"/>
    </source>
</evidence>
<evidence type="ECO:0008006" key="4">
    <source>
        <dbReference type="Google" id="ProtNLM"/>
    </source>
</evidence>
<dbReference type="SUPFAM" id="SSF55486">
    <property type="entry name" value="Metalloproteases ('zincins'), catalytic domain"/>
    <property type="match status" value="1"/>
</dbReference>
<proteinExistence type="predicted"/>
<dbReference type="PROSITE" id="PS51257">
    <property type="entry name" value="PROKAR_LIPOPROTEIN"/>
    <property type="match status" value="1"/>
</dbReference>
<dbReference type="EMBL" id="CP022163">
    <property type="protein sequence ID" value="ATB27802.1"/>
    <property type="molecule type" value="Genomic_DNA"/>
</dbReference>
<evidence type="ECO:0000313" key="3">
    <source>
        <dbReference type="Proteomes" id="UP000217289"/>
    </source>
</evidence>
<feature type="compositionally biased region" description="Pro residues" evidence="1">
    <location>
        <begin position="547"/>
        <end position="562"/>
    </location>
</feature>
<organism evidence="2 3">
    <name type="scientific">Melittangium boletus DSM 14713</name>
    <dbReference type="NCBI Taxonomy" id="1294270"/>
    <lineage>
        <taxon>Bacteria</taxon>
        <taxon>Pseudomonadati</taxon>
        <taxon>Myxococcota</taxon>
        <taxon>Myxococcia</taxon>
        <taxon>Myxococcales</taxon>
        <taxon>Cystobacterineae</taxon>
        <taxon>Archangiaceae</taxon>
        <taxon>Melittangium</taxon>
    </lineage>
</organism>
<feature type="region of interest" description="Disordered" evidence="1">
    <location>
        <begin position="538"/>
        <end position="562"/>
    </location>
</feature>
<name>A0A250I9G8_9BACT</name>
<keyword evidence="3" id="KW-1185">Reference proteome</keyword>
<dbReference type="OrthoDB" id="5484733at2"/>
<gene>
    <name evidence="2" type="ORF">MEBOL_001247</name>
</gene>
<protein>
    <recommendedName>
        <fullName evidence="4">Chromosome segregation protein SMC</fullName>
    </recommendedName>
</protein>
<dbReference type="Gene3D" id="1.10.1370.30">
    <property type="match status" value="1"/>
</dbReference>
<reference evidence="2 3" key="1">
    <citation type="submission" date="2017-06" db="EMBL/GenBank/DDBJ databases">
        <authorList>
            <person name="Kim H.J."/>
            <person name="Triplett B.A."/>
        </authorList>
    </citation>
    <scope>NUCLEOTIDE SEQUENCE [LARGE SCALE GENOMIC DNA]</scope>
    <source>
        <strain evidence="2 3">DSM 14713</strain>
    </source>
</reference>
<evidence type="ECO:0000256" key="1">
    <source>
        <dbReference type="SAM" id="MobiDB-lite"/>
    </source>
</evidence>
<dbReference type="AlphaFoldDB" id="A0A250I9G8"/>